<feature type="signal peptide" evidence="1">
    <location>
        <begin position="1"/>
        <end position="23"/>
    </location>
</feature>
<dbReference type="Gene3D" id="1.10.150.280">
    <property type="entry name" value="AF1531-like domain"/>
    <property type="match status" value="1"/>
</dbReference>
<proteinExistence type="predicted"/>
<dbReference type="Pfam" id="PF12836">
    <property type="entry name" value="HHH_3"/>
    <property type="match status" value="1"/>
</dbReference>
<feature type="chain" id="PRO_5020777323" evidence="1">
    <location>
        <begin position="24"/>
        <end position="95"/>
    </location>
</feature>
<evidence type="ECO:0000313" key="3">
    <source>
        <dbReference type="Proteomes" id="UP000294480"/>
    </source>
</evidence>
<dbReference type="PANTHER" id="PTHR21180:SF32">
    <property type="entry name" value="ENDONUCLEASE_EXONUCLEASE_PHOSPHATASE FAMILY DOMAIN-CONTAINING PROTEIN 1"/>
    <property type="match status" value="1"/>
</dbReference>
<dbReference type="SUPFAM" id="SSF47781">
    <property type="entry name" value="RuvA domain 2-like"/>
    <property type="match status" value="1"/>
</dbReference>
<dbReference type="InterPro" id="IPR051675">
    <property type="entry name" value="Endo/Exo/Phosphatase_dom_1"/>
</dbReference>
<dbReference type="GO" id="GO:0015628">
    <property type="term" value="P:protein secretion by the type II secretion system"/>
    <property type="evidence" value="ECO:0007669"/>
    <property type="project" value="TreeGrafter"/>
</dbReference>
<dbReference type="EMBL" id="SNZE01000010">
    <property type="protein sequence ID" value="TDR31409.1"/>
    <property type="molecule type" value="Genomic_DNA"/>
</dbReference>
<dbReference type="AlphaFoldDB" id="A0A4R6Y7S8"/>
<dbReference type="PANTHER" id="PTHR21180">
    <property type="entry name" value="ENDONUCLEASE/EXONUCLEASE/PHOSPHATASE FAMILY DOMAIN-CONTAINING PROTEIN 1"/>
    <property type="match status" value="1"/>
</dbReference>
<accession>A0A4R6Y7S8</accession>
<organism evidence="2 3">
    <name type="scientific">Hydromonas duriensis</name>
    <dbReference type="NCBI Taxonomy" id="1527608"/>
    <lineage>
        <taxon>Bacteria</taxon>
        <taxon>Pseudomonadati</taxon>
        <taxon>Pseudomonadota</taxon>
        <taxon>Betaproteobacteria</taxon>
        <taxon>Burkholderiales</taxon>
        <taxon>Burkholderiaceae</taxon>
        <taxon>Hydromonas</taxon>
    </lineage>
</organism>
<dbReference type="OrthoDB" id="8687931at2"/>
<protein>
    <submittedName>
        <fullName evidence="2">Helix-hairpin-helix protein</fullName>
    </submittedName>
</protein>
<dbReference type="GO" id="GO:0015627">
    <property type="term" value="C:type II protein secretion system complex"/>
    <property type="evidence" value="ECO:0007669"/>
    <property type="project" value="TreeGrafter"/>
</dbReference>
<evidence type="ECO:0000313" key="2">
    <source>
        <dbReference type="EMBL" id="TDR31409.1"/>
    </source>
</evidence>
<gene>
    <name evidence="2" type="ORF">DFR44_11057</name>
</gene>
<dbReference type="InterPro" id="IPR010994">
    <property type="entry name" value="RuvA_2-like"/>
</dbReference>
<comment type="caution">
    <text evidence="2">The sequence shown here is derived from an EMBL/GenBank/DDBJ whole genome shotgun (WGS) entry which is preliminary data.</text>
</comment>
<dbReference type="RefSeq" id="WP_133620140.1">
    <property type="nucleotide sequence ID" value="NZ_SNZE01000010.1"/>
</dbReference>
<dbReference type="Proteomes" id="UP000294480">
    <property type="component" value="Unassembled WGS sequence"/>
</dbReference>
<reference evidence="2 3" key="1">
    <citation type="submission" date="2019-03" db="EMBL/GenBank/DDBJ databases">
        <title>Genomic Encyclopedia of Type Strains, Phase IV (KMG-IV): sequencing the most valuable type-strain genomes for metagenomic binning, comparative biology and taxonomic classification.</title>
        <authorList>
            <person name="Goeker M."/>
        </authorList>
    </citation>
    <scope>NUCLEOTIDE SEQUENCE [LARGE SCALE GENOMIC DNA]</scope>
    <source>
        <strain evidence="2 3">DSM 102852</strain>
    </source>
</reference>
<keyword evidence="1" id="KW-0732">Signal</keyword>
<name>A0A4R6Y7S8_9BURK</name>
<sequence length="95" mass="10497">MRFSMLKRMVVVLGLCLSVTAQAVDINVGTQFQLEAIRGIGPKMAERIINERNERGLFKSWDDFSARVKGVGDKKLQTMQADGLTLTADVTANPK</sequence>
<keyword evidence="3" id="KW-1185">Reference proteome</keyword>
<evidence type="ECO:0000256" key="1">
    <source>
        <dbReference type="SAM" id="SignalP"/>
    </source>
</evidence>